<feature type="topological domain" description="Cytoplasmic" evidence="23">
    <location>
        <begin position="69"/>
        <end position="93"/>
    </location>
</feature>
<feature type="region of interest" description="Fusion" evidence="23">
    <location>
        <begin position="293"/>
        <end position="329"/>
    </location>
</feature>
<feature type="chain" id="PRO_5023440351" description="Glycoprotein G2" evidence="23">
    <location>
        <begin position="295"/>
        <end position="526"/>
    </location>
</feature>
<evidence type="ECO:0000256" key="18">
    <source>
        <dbReference type="ARBA" id="ARBA00023157"/>
    </source>
</evidence>
<keyword evidence="21 23" id="KW-0449">Lipoprotein</keyword>
<evidence type="ECO:0000256" key="11">
    <source>
        <dbReference type="ARBA" id="ARBA00022833"/>
    </source>
</evidence>
<feature type="region of interest" description="Binding to the host receptor LAMP1" evidence="23">
    <location>
        <begin position="223"/>
        <end position="251"/>
    </location>
</feature>
<feature type="region of interest" description="HR2" evidence="23">
    <location>
        <begin position="403"/>
        <end position="466"/>
    </location>
</feature>
<feature type="glycosylation site" description="N-linked (GlcNAc...) asparagine; by host" evidence="23">
    <location>
        <position position="430"/>
    </location>
</feature>
<feature type="disulfide bond" evidence="23 27">
    <location>
        <begin position="336"/>
        <end position="345"/>
    </location>
</feature>
<dbReference type="Gene3D" id="6.10.140.1590">
    <property type="match status" value="1"/>
</dbReference>
<feature type="glycosylation site" description="N-linked (GlcNAc...) asparagine; by host" evidence="23">
    <location>
        <position position="259"/>
    </location>
</feature>
<feature type="site" description="Cleavage; by host MBTPS1" evidence="23">
    <location>
        <begin position="294"/>
        <end position="295"/>
    </location>
</feature>
<keyword evidence="10 23" id="KW-1040">Host Golgi apparatus</keyword>
<feature type="glycosylation site" description="N-linked (GlcNAc...) asparagine" evidence="27">
    <location>
        <position position="425"/>
    </location>
</feature>
<dbReference type="Proteomes" id="UP000140977">
    <property type="component" value="Genome"/>
</dbReference>
<feature type="transmembrane region" description="Helical" evidence="24">
    <location>
        <begin position="465"/>
        <end position="485"/>
    </location>
</feature>
<comment type="PTM">
    <molecule>Stable signal peptide</molecule>
    <text evidence="23">Myristoylation is necessary for GP2-mediated fusion activity.</text>
</comment>
<feature type="site" description="Binding to the host receptor LAMP1" evidence="23">
    <location>
        <position position="127"/>
    </location>
</feature>
<evidence type="ECO:0000256" key="16">
    <source>
        <dbReference type="ARBA" id="ARBA00022989"/>
    </source>
</evidence>
<organismHost>
    <name type="scientific">Rattus</name>
    <name type="common">rats</name>
    <dbReference type="NCBI Taxonomy" id="10114"/>
</organismHost>
<gene>
    <name evidence="23" type="primary">GPC</name>
</gene>
<feature type="region of interest" description="HR1" evidence="23">
    <location>
        <begin position="330"/>
        <end position="398"/>
    </location>
</feature>
<keyword evidence="8 23" id="KW-0479">Metal-binding</keyword>
<evidence type="ECO:0000256" key="14">
    <source>
        <dbReference type="ARBA" id="ARBA00022879"/>
    </source>
</evidence>
<dbReference type="GO" id="GO:0055036">
    <property type="term" value="C:virion membrane"/>
    <property type="evidence" value="ECO:0007669"/>
    <property type="project" value="UniProtKB-SubCell"/>
</dbReference>
<evidence type="ECO:0000256" key="24">
    <source>
        <dbReference type="SAM" id="Phobius"/>
    </source>
</evidence>
<comment type="function">
    <molecule>Glycoprotein G2</molecule>
    <text evidence="23">Forms the virion spikes together with glycoprotein G1. The glycoprotein spike trimers are connected to the underlying matrix. Class I viral fusion protein that directs fusion of viral and host endosomal membranes, leading to delivery of the nucleocapsid into the cytoplasm. Membrane fusion is mediated by irreversible conformational changes induced by acidification.</text>
</comment>
<feature type="glycosylation site" description="N-linked (GlcNAc...) asparagine; by host" evidence="23">
    <location>
        <position position="425"/>
    </location>
</feature>
<reference evidence="27" key="2">
    <citation type="journal article" date="2023" name="Cell Rep.">
        <title>Structural conservation of Lassa virus glycoproteins and recognition by neutralizing antibodies.</title>
        <authorList>
            <person name="Perrett H.R."/>
            <person name="Brouwer P.J.M."/>
            <person name="Hurtado J."/>
            <person name="Newby M.L."/>
            <person name="Liu L."/>
            <person name="Muller-Krauter H."/>
            <person name="Muller Aguirre S."/>
            <person name="Burger J.A."/>
            <person name="Bouhuijs J.H."/>
            <person name="Gibson G."/>
            <person name="Messmer T."/>
            <person name="Schieffelin J.S."/>
            <person name="Antanasijevic A."/>
            <person name="Boons G.J."/>
            <person name="Strecker T."/>
            <person name="Crispin M."/>
            <person name="Sanders R.W."/>
            <person name="Briney B."/>
            <person name="Ward A.B."/>
        </authorList>
    </citation>
    <scope>STRUCTURE BY ELECTRON MICROSCOPY (3.72 ANGSTROMS) OF 36-294 AND 295-459</scope>
    <scope>DISULFIDE BONDS</scope>
</reference>
<dbReference type="GO" id="GO:0019065">
    <property type="term" value="P:receptor-mediated endocytosis of virus by host cell"/>
    <property type="evidence" value="ECO:0007669"/>
    <property type="project" value="UniProtKB-UniRule"/>
</dbReference>
<evidence type="ECO:0000256" key="1">
    <source>
        <dbReference type="ARBA" id="ARBA00022506"/>
    </source>
</evidence>
<dbReference type="GO" id="GO:0016020">
    <property type="term" value="C:membrane"/>
    <property type="evidence" value="ECO:0007669"/>
    <property type="project" value="UniProtKB-UniRule"/>
</dbReference>
<keyword evidence="5 23" id="KW-1162">Viral penetration into host cytoplasm</keyword>
<evidence type="ECO:0000256" key="15">
    <source>
        <dbReference type="ARBA" id="ARBA00022890"/>
    </source>
</evidence>
<feature type="binding site" evidence="23">
    <location>
        <position position="512"/>
    </location>
    <ligand>
        <name>Zn(2+)</name>
        <dbReference type="ChEBI" id="CHEBI:29105"/>
        <label>1</label>
    </ligand>
</feature>
<dbReference type="InterPro" id="IPR001535">
    <property type="entry name" value="Arena_glycoprot"/>
</dbReference>
<feature type="disulfide bond" evidence="23 27">
    <location>
        <begin position="314"/>
        <end position="327"/>
    </location>
</feature>
<evidence type="ECO:0000256" key="17">
    <source>
        <dbReference type="ARBA" id="ARBA00023136"/>
    </source>
</evidence>
<dbReference type="GO" id="GO:0020002">
    <property type="term" value="C:host cell plasma membrane"/>
    <property type="evidence" value="ECO:0007669"/>
    <property type="project" value="UniProtKB-SubCell"/>
</dbReference>
<keyword evidence="3 23" id="KW-1032">Host cell membrane</keyword>
<keyword evidence="16 23" id="KW-1133">Transmembrane helix</keyword>
<evidence type="ECO:0000256" key="19">
    <source>
        <dbReference type="ARBA" id="ARBA00023180"/>
    </source>
</evidence>
<feature type="glycosylation site" description="N-linked (GlcNAc...) asparagine; by host" evidence="23">
    <location>
        <position position="124"/>
    </location>
</feature>
<feature type="disulfide bond" evidence="23 27">
    <location>
        <begin position="215"/>
        <end position="247"/>
    </location>
</feature>
<dbReference type="GO" id="GO:0019031">
    <property type="term" value="C:viral envelope"/>
    <property type="evidence" value="ECO:0007669"/>
    <property type="project" value="UniProtKB-UniRule"/>
</dbReference>
<evidence type="ECO:0000256" key="21">
    <source>
        <dbReference type="ARBA" id="ARBA00023288"/>
    </source>
</evidence>
<evidence type="ECO:0000256" key="22">
    <source>
        <dbReference type="ARBA" id="ARBA00023296"/>
    </source>
</evidence>
<keyword evidence="9 23" id="KW-1161">Viral attachment to host cell</keyword>
<organismHost>
    <name type="scientific">Homo sapiens</name>
    <name type="common">Human</name>
    <dbReference type="NCBI Taxonomy" id="9606"/>
</organismHost>
<feature type="glycosylation site" description="N-linked (GlcNAc...) asparagine; by host" evidence="23">
    <location>
        <position position="400"/>
    </location>
</feature>
<feature type="site" description="Binding to the host receptor LAMP1" evidence="23">
    <location>
        <position position="128"/>
    </location>
</feature>
<reference evidence="25 26" key="1">
    <citation type="journal article" date="2013" name="PLoS Negl. Trop. Dis.">
        <title>Geographic distribution and genetic characterization of Lassa virus in sub-Saharan Mali.</title>
        <authorList>
            <person name="Safronetz D."/>
            <person name="Sogoba N."/>
            <person name="Lopez J.E."/>
            <person name="Maiga O."/>
            <person name="Dahlstrom E."/>
            <person name="Zivcec M."/>
            <person name="Feldmann F."/>
            <person name="Haddock E."/>
            <person name="Fischer R.J."/>
            <person name="Anderson J.M."/>
            <person name="Munster V.J."/>
            <person name="Branco L."/>
            <person name="Garry R."/>
            <person name="Porcella S.F."/>
            <person name="Schwan T.G."/>
            <person name="Feldmann H."/>
        </authorList>
    </citation>
    <scope>NUCLEOTIDE SEQUENCE [LARGE SCALE GENOMIC DNA]</scope>
    <source>
        <strain evidence="25">Soromba-R</strain>
    </source>
</reference>
<evidence type="ECO:0000256" key="4">
    <source>
        <dbReference type="ARBA" id="ARBA00022581"/>
    </source>
</evidence>
<keyword evidence="2 23" id="KW-1170">Fusion of virus membrane with host endosomal membrane</keyword>
<evidence type="ECO:0000256" key="9">
    <source>
        <dbReference type="ARBA" id="ARBA00022804"/>
    </source>
</evidence>
<evidence type="ECO:0000313" key="26">
    <source>
        <dbReference type="Proteomes" id="UP000140977"/>
    </source>
</evidence>
<feature type="glycosylation site" description="N-linked (GlcNAc...) asparagine; by host" evidence="23">
    <location>
        <position position="114"/>
    </location>
</feature>
<organismHost>
    <name type="scientific">Mastomys natalensis</name>
    <name type="common">African soft-furred rat</name>
    <name type="synonym">Praomys natalensis</name>
    <dbReference type="NCBI Taxonomy" id="10112"/>
</organismHost>
<evidence type="ECO:0000256" key="5">
    <source>
        <dbReference type="ARBA" id="ARBA00022595"/>
    </source>
</evidence>
<protein>
    <recommendedName>
        <fullName evidence="23">Pre-glycoprotein polyprotein GP complex</fullName>
        <shortName evidence="23">Pre-GP-C</shortName>
    </recommendedName>
    <component>
        <recommendedName>
            <fullName evidence="23">Stable signal peptide</fullName>
            <shortName evidence="23">SSP</shortName>
        </recommendedName>
    </component>
    <component>
        <recommendedName>
            <fullName evidence="23">Glycoprotein G1</fullName>
            <shortName evidence="23">GP1</shortName>
        </recommendedName>
    </component>
    <component>
        <recommendedName>
            <fullName evidence="23">Glycoprotein G2</fullName>
            <shortName evidence="23">GP2</shortName>
        </recommendedName>
    </component>
</protein>
<comment type="PTM">
    <molecule>Pre-glycoprotein polyprotein GP complex</molecule>
    <text evidence="23">Specific enzymatic cleavages in vivo yield mature proteins. GP-C polyprotein is cleaved in the endoplasmic reticulum by the host protease MBTPS1. Only cleaved glycoprotein is incorporated into virions.</text>
</comment>
<comment type="subcellular location">
    <molecule>Glycoprotein G1</molecule>
    <subcellularLocation>
        <location evidence="23">Virion membrane</location>
        <topology evidence="23">Peripheral membrane protein</topology>
    </subcellularLocation>
    <subcellularLocation>
        <location evidence="23">Host endoplasmic reticulum membrane</location>
        <topology evidence="23">Peripheral membrane protein</topology>
    </subcellularLocation>
    <subcellularLocation>
        <location evidence="23">Host Golgi apparatus membrane</location>
        <topology evidence="23">Peripheral membrane protein</topology>
    </subcellularLocation>
    <subcellularLocation>
        <location evidence="23">Host cell membrane</location>
        <topology evidence="23">Peripheral membrane protein</topology>
    </subcellularLocation>
</comment>
<keyword evidence="17 23" id="KW-0472">Membrane</keyword>
<dbReference type="GO" id="GO:0039654">
    <property type="term" value="P:fusion of virus membrane with host endosome membrane"/>
    <property type="evidence" value="ECO:0007669"/>
    <property type="project" value="UniProtKB-UniRule"/>
</dbReference>
<feature type="binding site" evidence="23">
    <location>
        <position position="502"/>
    </location>
    <ligand>
        <name>Zn(2+)</name>
        <dbReference type="ChEBI" id="CHEBI:29105"/>
        <label>1</label>
    </ligand>
</feature>
<dbReference type="GO" id="GO:0044167">
    <property type="term" value="C:host cell endoplasmic reticulum membrane"/>
    <property type="evidence" value="ECO:0007669"/>
    <property type="project" value="UniProtKB-SubCell"/>
</dbReference>
<dbReference type="EMDB" id="EMD-28180"/>
<feature type="disulfide bond" evidence="23 27">
    <location>
        <begin position="399"/>
        <end position="420"/>
    </location>
</feature>
<evidence type="ECO:0007829" key="27">
    <source>
        <dbReference type="PDB" id="8EJF"/>
    </source>
</evidence>
<dbReference type="PDB" id="8EJF">
    <property type="method" value="EM"/>
    <property type="resolution" value="3.72 A"/>
    <property type="chains" value="A/B/C=36-294, a/b/c=295-459"/>
</dbReference>
<evidence type="ECO:0000256" key="23">
    <source>
        <dbReference type="HAMAP-Rule" id="MF_04084"/>
    </source>
</evidence>
<dbReference type="Pfam" id="PF00798">
    <property type="entry name" value="Arena_glycoprot"/>
    <property type="match status" value="1"/>
</dbReference>
<evidence type="ECO:0000256" key="20">
    <source>
        <dbReference type="ARBA" id="ARBA00023184"/>
    </source>
</evidence>
<keyword evidence="13 23" id="KW-1043">Host membrane</keyword>
<feature type="site" description="Cleavage; by host signal peptidase" evidence="23">
    <location>
        <begin position="93"/>
        <end position="94"/>
    </location>
</feature>
<feature type="topological domain" description="Cytoplasmic" evidence="23">
    <location>
        <begin position="489"/>
        <end position="526"/>
    </location>
</feature>
<keyword evidence="1 23" id="KW-1168">Fusion of virus membrane with host membrane</keyword>
<comment type="similarity">
    <text evidence="23">Belongs to the arenaviridae GPC protein family.</text>
</comment>
<comment type="function">
    <molecule>Stable signal peptide</molecule>
    <text evidence="23">Functions as a cleaved signal peptide that is retained as the third component of the GP complex (GP-C). Helps to stabilize the spike complex in its native conformation. The SSP is required for efficient glycoprotein expression, post-translational maturation cleavage of G1 and G2, glycoprotein transport to the cell surface plasma membrane, formation of infectious virus particles, and acid pH-dependent glycoprotein-mediated cell fusion.</text>
</comment>
<comment type="subunit">
    <molecule>Stable signal peptide</molecule>
    <text evidence="23">Interacts with glycoprotein G2. Part of the GP complex (GP-C) together with glycoprotein G1 and glycoprotein G2. The GP-complex interacts with protein Z, which interacts with ribonucleocapsid; these interactions may induce virion budding.</text>
</comment>
<feature type="binding site" evidence="23">
    <location>
        <position position="498"/>
    </location>
    <ligand>
        <name>Zn(2+)</name>
        <dbReference type="ChEBI" id="CHEBI:29105"/>
        <label>2</label>
    </ligand>
</feature>
<dbReference type="GO" id="GO:0019062">
    <property type="term" value="P:virion attachment to host cell"/>
    <property type="evidence" value="ECO:0007669"/>
    <property type="project" value="UniProtKB-UniRule"/>
</dbReference>
<comment type="subunit">
    <molecule>Glycoprotein G2</molecule>
    <text evidence="23">Homotrimer. Interacts with the stable signal peptide. In pre-fusion state, G2 homotrimers bind G1 homotrimers via ionic interactions. Part of the GP complex (GP-C) together with glycoprotein G1 and the stable signal peptide. Acidification in the endosome triggers rearrangements, which ultimately leads to a 6 helix bundle formed by the two heptad repeat domains (HR1 and HR2) in post-fusion state. The GP-complex interacts with protein Z, which interacts with ribonucleocapsid; these interactions may induce virion budding.</text>
</comment>
<comment type="subcellular location">
    <molecule>Stable signal peptide</molecule>
    <subcellularLocation>
        <location evidence="23">Virion membrane</location>
        <topology evidence="23">Single-pass type II membrane protein</topology>
    </subcellularLocation>
    <subcellularLocation>
        <location evidence="23">Host endoplasmic reticulum membrane</location>
        <topology evidence="23">Single-pass type II membrane protein</topology>
    </subcellularLocation>
    <subcellularLocation>
        <location evidence="23">Host Golgi apparatus membrane</location>
        <topology evidence="23">Single-pass type II membrane protein</topology>
    </subcellularLocation>
    <subcellularLocation>
        <location evidence="23">Host cell membrane</location>
        <topology evidence="23">Single-pass type II membrane protein</topology>
    </subcellularLocation>
</comment>
<evidence type="ECO:0000256" key="7">
    <source>
        <dbReference type="ARBA" id="ARBA00022707"/>
    </source>
</evidence>
<keyword evidence="27" id="KW-0002">3D-structure</keyword>
<organism evidence="25 26">
    <name type="scientific">Mammarenavirus lassaense</name>
    <dbReference type="NCBI Taxonomy" id="3052310"/>
    <lineage>
        <taxon>Viruses</taxon>
        <taxon>Riboviria</taxon>
        <taxon>Orthornavirae</taxon>
        <taxon>Negarnaviricota</taxon>
        <taxon>Polyploviricotina</taxon>
        <taxon>Bunyaviricetes</taxon>
        <taxon>Hareavirales</taxon>
        <taxon>Arenaviridae</taxon>
        <taxon>Mammarenavirus</taxon>
    </lineage>
</organism>
<keyword evidence="7 23" id="KW-0519">Myristate</keyword>
<proteinExistence type="evidence at protein level"/>
<comment type="function">
    <molecule>Glycoprotein G1</molecule>
    <text evidence="23">Forms the virion spikes together with glycoprotein G2. The glycoprotein spike trimers are connected to the underlying matrix. Interacts with the host receptor. Mediates virus attachment to the host primary receptor alpha-dystroglycan DAG1 (alpha-DG) at the cell surface. This attachment induces virion internalization apparently through macropinocytosis. Following endocytosis, there is a pH-dependent switch from binding DAG1 to the host lysosomal receptor LAMP1. This latter binding triggers the dissociation of GP1, exposing the fusion subunit, GP2, such that fusion can occur. Down-modulates host DAG1.</text>
</comment>
<feature type="disulfide bond" evidence="23 27">
    <location>
        <begin position="153"/>
        <end position="190"/>
    </location>
</feature>
<feature type="disulfide bond" evidence="23 27">
    <location>
        <begin position="121"/>
        <end position="266"/>
    </location>
</feature>
<evidence type="ECO:0000256" key="8">
    <source>
        <dbReference type="ARBA" id="ARBA00022723"/>
    </source>
</evidence>
<feature type="glycosylation site" description="N-linked (GlcNAc...) asparagine; by host" evidence="23">
    <location>
        <position position="202"/>
    </location>
</feature>
<keyword evidence="6 23" id="KW-0812">Transmembrane</keyword>
<feature type="glycosylation site" description="N-linked (GlcNAc...) asparagine; by host" evidence="23">
    <location>
        <position position="408"/>
    </location>
</feature>
<feature type="topological domain" description="Extracellular" evidence="23">
    <location>
        <begin position="37"/>
        <end position="52"/>
    </location>
</feature>
<dbReference type="InterPro" id="IPR043015">
    <property type="entry name" value="Arena_glycoprot_zinc-bd"/>
</dbReference>
<keyword evidence="14 23" id="KW-0261">Viral envelope protein</keyword>
<name>V9VG48_LASV</name>
<accession>V9VG48</accession>
<keyword evidence="19 23" id="KW-0325">Glycoprotein</keyword>
<evidence type="ECO:0000313" key="25">
    <source>
        <dbReference type="EMBL" id="AHC95553.1"/>
    </source>
</evidence>
<feature type="binding site" evidence="23">
    <location>
        <position position="92"/>
    </location>
    <ligand>
        <name>Zn(2+)</name>
        <dbReference type="ChEBI" id="CHEBI:29105"/>
        <label>1</label>
    </ligand>
</feature>
<comment type="PTM">
    <molecule>Stable signal peptide</molecule>
    <text evidence="23">The SSP remains stably associated with the GP complex following cleavage by signal peptidase and plays crucial roles in the trafficking of GP through the secretory pathway.</text>
</comment>
<evidence type="ECO:0000256" key="13">
    <source>
        <dbReference type="ARBA" id="ARBA00022870"/>
    </source>
</evidence>
<comment type="subcellular location">
    <molecule>Glycoprotein G2</molecule>
    <subcellularLocation>
        <location evidence="23">Virion membrane</location>
        <topology evidence="23">Single-pass membrane protein</topology>
    </subcellularLocation>
    <subcellularLocation>
        <location evidence="23">Host endoplasmic reticulum membrane</location>
        <topology evidence="23">Single-pass membrane protein</topology>
    </subcellularLocation>
    <subcellularLocation>
        <location evidence="23">Host Golgi apparatus membrane</location>
        <topology evidence="23">Single-pass membrane protein</topology>
    </subcellularLocation>
    <subcellularLocation>
        <location evidence="23">Host cell membrane</location>
        <topology evidence="23">Single-pass membrane protein</topology>
    </subcellularLocation>
    <text evidence="23">Binding to the stable signal peptide masks endogenous ER localization signals in the cytoplasmic domain of G2 to ensure that only the fully assembled, tripartite GP complex is transported for virion assembly.</text>
</comment>
<keyword evidence="15 23" id="KW-1164">Virus endocytosis by host</keyword>
<feature type="chain" id="PRO_5036521716" description="Glycoprotein G1" evidence="23">
    <location>
        <begin position="94"/>
        <end position="294"/>
    </location>
</feature>
<feature type="glycosylation site" description="N-linked (GlcNAc...) asparagine; by host" evidence="23">
    <location>
        <position position="134"/>
    </location>
</feature>
<feature type="chain" id="PRO_5023440350" description="Stable signal peptide" evidence="23">
    <location>
        <begin position="37"/>
        <end position="93"/>
    </location>
</feature>
<dbReference type="GO" id="GO:0044178">
    <property type="term" value="C:host cell Golgi membrane"/>
    <property type="evidence" value="ECO:0007669"/>
    <property type="project" value="UniProtKB-SubCell"/>
</dbReference>
<keyword evidence="11 23" id="KW-0862">Zinc</keyword>
<feature type="binding site" evidence="23">
    <location>
        <position position="490"/>
    </location>
    <ligand>
        <name>Zn(2+)</name>
        <dbReference type="ChEBI" id="CHEBI:29105"/>
        <label>2</label>
    </ligand>
</feature>
<feature type="chain" id="PRO_5023440352" description="Pre-glycoprotein polyprotein GP complex" evidence="23">
    <location>
        <begin position="37"/>
        <end position="526"/>
    </location>
</feature>
<feature type="initiator methionine" description="Removed; by host" evidence="23">
    <location>
        <position position="36"/>
    </location>
</feature>
<dbReference type="EMBL" id="KF478765">
    <property type="protein sequence ID" value="AHC95553.1"/>
    <property type="molecule type" value="Genomic_RNA"/>
</dbReference>
<feature type="glycosylation site" description="N-linked (GlcNAc...) asparagine" evidence="27">
    <location>
        <position position="430"/>
    </location>
</feature>
<comment type="domain">
    <molecule>Glycoprotein G1</molecule>
    <text evidence="23">Upon protonation in a weak acidic environment, the histidine triad involved in host LAMP1 binding inhibits pre-mature triggering of the spike, an inhibition that LAMP1 overrides.</text>
</comment>
<dbReference type="SMR" id="V9VG48"/>
<dbReference type="HAMAP" id="MF_04084">
    <property type="entry name" value="ARENA_GPC"/>
    <property type="match status" value="1"/>
</dbReference>
<sequence>MGCIPKQPDSGKTRARRTGDPRHFWLRNSDFFLFDMGQIVTFFQEVPHVIEEVMNIVLIALSILAVLKGLYNIATCGLIGLVTFFLLCGRSCSSNLYKGVYELQSLDLNMETLNMTMPLSCTKNNSHHYIRVGNETGLELTLTNTSLLDHKFCNLSDAHKKNLYDHALMSIISTFHLSIPNFNQYEAMSCDFNGGKITVQYNLSHSYAGDAARHCGTIANGVLQTFMRMAWGGSYIALDSGHGNWDCIMTSYQYLIIQNTTWEDHCQFSRPSPIGYLSLLSQRTRDIYISRRLLGTFTWTLSDSEGNATPGGYCLTRWMLIEAELKCFGNTAVAKCNEKHDEEFCDMLRLFDFNKQAISRLRSEAQMSIQLINKAVNALINDQLIMKNHLRDIMGIPYCNYSKYWYLNHTVTGRTSLPKCWLVSNGSYLNETHFSDDIEQQADNMITEMLQKEYMDRQGKTPLGLVDLFVFSTSFYLISIFLHLVKIPTHRHIVGKPCPKPHRLNRMGICSCGLYKQPGVPVKWKR</sequence>
<keyword evidence="22 23" id="KW-1160">Virus entry into host cell</keyword>
<feature type="glycosylation site" description="N-linked (GlcNAc...) asparagine; by host" evidence="23">
    <location>
        <position position="144"/>
    </location>
</feature>
<feature type="lipid moiety-binding region" description="N-myristoyl glycine; by host" evidence="23">
    <location>
        <position position="37"/>
    </location>
</feature>
<feature type="glycosylation site" description="N-linked (GlcNAc...) asparagine" evidence="27">
    <location>
        <position position="134"/>
    </location>
</feature>
<comment type="domain">
    <molecule>Glycoprotein G2</molecule>
    <text evidence="23">Contains 1 fusion peptide at the N-terminus, 2 heptad repeats domains HR1 and HR2 and, at the C-terminus, a cytoplasmic domain that plays a role in ER location. Also contains a zinc-binding domain that allows SSP retention in the GPC complex by accepting a cysteine from SSP as the fourth ligand.</text>
</comment>
<feature type="binding site" evidence="23">
    <location>
        <position position="492"/>
    </location>
    <ligand>
        <name>Zn(2+)</name>
        <dbReference type="ChEBI" id="CHEBI:29105"/>
        <label>2</label>
    </ligand>
</feature>
<feature type="glycosylation site" description="N-linked (GlcNAc...) asparagine; by host" evidence="23">
    <location>
        <position position="154"/>
    </location>
</feature>
<evidence type="ECO:0000256" key="2">
    <source>
        <dbReference type="ARBA" id="ARBA00022510"/>
    </source>
</evidence>
<keyword evidence="12 23" id="KW-0946">Virion</keyword>
<dbReference type="GO" id="GO:0046872">
    <property type="term" value="F:metal ion binding"/>
    <property type="evidence" value="ECO:0007669"/>
    <property type="project" value="UniProtKB-KW"/>
</dbReference>
<evidence type="ECO:0000256" key="10">
    <source>
        <dbReference type="ARBA" id="ARBA00022812"/>
    </source>
</evidence>
<keyword evidence="20 23" id="KW-1038">Host endoplasmic reticulum</keyword>
<comment type="subunit">
    <molecule>Glycoprotein G1</molecule>
    <text evidence="23">Homotrimer; disulfide-linked. In pre-fusion state, G1 homotrimers bind G2 homotrimers via ionic interactions. Part of the GP complex (GP-C) together with glycoprotein G2 and the stable signal peptide. Interacts with the primary host receptor DAG1 on the cell surface; this interaction occurs at pH 8.0 but not at pH 6.0 and below. Upon virus internalization and at endosomal pH, interacts with the host lysosomal protein LAMP1; this interaction mediates G1 dissociation from GP-C and membrane fusion. The GP-complex interacts with protein Z, which interacts with ribonucleocapsid; these interactions may induce virion budding.</text>
</comment>
<comment type="domain">
    <molecule>Stable signal peptide</molecule>
    <text evidence="23">The N-terminus is localized at the extracellular side of the GP-C, with a part embedded in the membrane probably.</text>
</comment>
<evidence type="ECO:0000256" key="6">
    <source>
        <dbReference type="ARBA" id="ARBA00022692"/>
    </source>
</evidence>
<keyword evidence="18 23" id="KW-1015">Disulfide bond</keyword>
<dbReference type="Gene3D" id="2.20.28.180">
    <property type="entry name" value="Arenavirus glycoprotein, zinc binding domain"/>
    <property type="match status" value="1"/>
</dbReference>
<feature type="topological domain" description="Extracellular" evidence="23">
    <location>
        <begin position="94"/>
        <end position="467"/>
    </location>
</feature>
<feature type="site" description="Binding to the host receptor LAMP1" evidence="23">
    <location>
        <position position="265"/>
    </location>
</feature>
<evidence type="ECO:0000256" key="12">
    <source>
        <dbReference type="ARBA" id="ARBA00022844"/>
    </source>
</evidence>
<keyword evidence="4 23" id="KW-0945">Host-virus interaction</keyword>
<feature type="binding site" evidence="23">
    <location>
        <position position="510"/>
    </location>
    <ligand>
        <name>Zn(2+)</name>
        <dbReference type="ChEBI" id="CHEBI:29105"/>
        <label>1</label>
    </ligand>
</feature>
<evidence type="ECO:0000256" key="3">
    <source>
        <dbReference type="ARBA" id="ARBA00022511"/>
    </source>
</evidence>
<dbReference type="PIRSF" id="PIRSF004028">
    <property type="entry name" value="GPC_ArenaV"/>
    <property type="match status" value="1"/>
</dbReference>